<name>A0AAD5NLM3_ACENE</name>
<dbReference type="Gene3D" id="4.10.280.10">
    <property type="entry name" value="Helix-loop-helix DNA-binding domain"/>
    <property type="match status" value="1"/>
</dbReference>
<dbReference type="InterPro" id="IPR036638">
    <property type="entry name" value="HLH_DNA-bd_sf"/>
</dbReference>
<dbReference type="Pfam" id="PF00010">
    <property type="entry name" value="HLH"/>
    <property type="match status" value="1"/>
</dbReference>
<protein>
    <recommendedName>
        <fullName evidence="9">BHLH domain-containing protein</fullName>
    </recommendedName>
</protein>
<evidence type="ECO:0000256" key="4">
    <source>
        <dbReference type="ARBA" id="ARBA00023015"/>
    </source>
</evidence>
<dbReference type="Pfam" id="PF03604">
    <property type="entry name" value="Zn_ribbon_RPAB4"/>
    <property type="match status" value="1"/>
</dbReference>
<evidence type="ECO:0000313" key="11">
    <source>
        <dbReference type="Proteomes" id="UP001064489"/>
    </source>
</evidence>
<dbReference type="FunFam" id="2.20.28.30:FF:000002">
    <property type="entry name" value="DNA-directed RNA polymerases II, IV and V subunit 12"/>
    <property type="match status" value="1"/>
</dbReference>
<keyword evidence="3" id="KW-0862">Zinc</keyword>
<feature type="domain" description="BHLH" evidence="9">
    <location>
        <begin position="139"/>
        <end position="189"/>
    </location>
</feature>
<comment type="similarity">
    <text evidence="7">Belongs to the archaeal Rpo12/eukaryotic RPC10 RNA polymerase subunit family.</text>
</comment>
<dbReference type="GO" id="GO:0046872">
    <property type="term" value="F:metal ion binding"/>
    <property type="evidence" value="ECO:0007669"/>
    <property type="project" value="UniProtKB-KW"/>
</dbReference>
<evidence type="ECO:0000256" key="6">
    <source>
        <dbReference type="ARBA" id="ARBA00023242"/>
    </source>
</evidence>
<dbReference type="Proteomes" id="UP001064489">
    <property type="component" value="Chromosome 7"/>
</dbReference>
<evidence type="ECO:0000313" key="10">
    <source>
        <dbReference type="EMBL" id="KAI9169425.1"/>
    </source>
</evidence>
<reference evidence="10" key="1">
    <citation type="journal article" date="2022" name="Plant J.">
        <title>Strategies of tolerance reflected in two North American maple genomes.</title>
        <authorList>
            <person name="McEvoy S.L."/>
            <person name="Sezen U.U."/>
            <person name="Trouern-Trend A."/>
            <person name="McMahon S.M."/>
            <person name="Schaberg P.G."/>
            <person name="Yang J."/>
            <person name="Wegrzyn J.L."/>
            <person name="Swenson N.G."/>
        </authorList>
    </citation>
    <scope>NUCLEOTIDE SEQUENCE</scope>
    <source>
        <strain evidence="10">91603</strain>
    </source>
</reference>
<evidence type="ECO:0000259" key="9">
    <source>
        <dbReference type="PROSITE" id="PS50888"/>
    </source>
</evidence>
<dbReference type="GO" id="GO:0046983">
    <property type="term" value="F:protein dimerization activity"/>
    <property type="evidence" value="ECO:0007669"/>
    <property type="project" value="InterPro"/>
</dbReference>
<dbReference type="GO" id="GO:0006351">
    <property type="term" value="P:DNA-templated transcription"/>
    <property type="evidence" value="ECO:0007669"/>
    <property type="project" value="InterPro"/>
</dbReference>
<comment type="subcellular location">
    <subcellularLocation>
        <location evidence="1">Nucleus</location>
    </subcellularLocation>
</comment>
<dbReference type="PANTHER" id="PTHR46807:SF1">
    <property type="entry name" value="TRANSCRIPTION FACTOR PIF3"/>
    <property type="match status" value="1"/>
</dbReference>
<reference evidence="10" key="2">
    <citation type="submission" date="2023-02" db="EMBL/GenBank/DDBJ databases">
        <authorList>
            <person name="Swenson N.G."/>
            <person name="Wegrzyn J.L."/>
            <person name="Mcevoy S.L."/>
        </authorList>
    </citation>
    <scope>NUCLEOTIDE SEQUENCE</scope>
    <source>
        <strain evidence="10">91603</strain>
        <tissue evidence="10">Leaf</tissue>
    </source>
</reference>
<dbReference type="EMBL" id="JAJSOW010000104">
    <property type="protein sequence ID" value="KAI9169425.1"/>
    <property type="molecule type" value="Genomic_DNA"/>
</dbReference>
<dbReference type="PROSITE" id="PS50888">
    <property type="entry name" value="BHLH"/>
    <property type="match status" value="1"/>
</dbReference>
<dbReference type="SUPFAM" id="SSF47459">
    <property type="entry name" value="HLH, helix-loop-helix DNA-binding domain"/>
    <property type="match status" value="1"/>
</dbReference>
<evidence type="ECO:0000256" key="1">
    <source>
        <dbReference type="ARBA" id="ARBA00004123"/>
    </source>
</evidence>
<dbReference type="SMART" id="SM00659">
    <property type="entry name" value="RPOLCX"/>
    <property type="match status" value="1"/>
</dbReference>
<organism evidence="10 11">
    <name type="scientific">Acer negundo</name>
    <name type="common">Box elder</name>
    <dbReference type="NCBI Taxonomy" id="4023"/>
    <lineage>
        <taxon>Eukaryota</taxon>
        <taxon>Viridiplantae</taxon>
        <taxon>Streptophyta</taxon>
        <taxon>Embryophyta</taxon>
        <taxon>Tracheophyta</taxon>
        <taxon>Spermatophyta</taxon>
        <taxon>Magnoliopsida</taxon>
        <taxon>eudicotyledons</taxon>
        <taxon>Gunneridae</taxon>
        <taxon>Pentapetalae</taxon>
        <taxon>rosids</taxon>
        <taxon>malvids</taxon>
        <taxon>Sapindales</taxon>
        <taxon>Sapindaceae</taxon>
        <taxon>Hippocastanoideae</taxon>
        <taxon>Acereae</taxon>
        <taxon>Acer</taxon>
    </lineage>
</organism>
<feature type="region of interest" description="Disordered" evidence="8">
    <location>
        <begin position="345"/>
        <end position="364"/>
    </location>
</feature>
<dbReference type="AlphaFoldDB" id="A0AAD5NLM3"/>
<dbReference type="InterPro" id="IPR029040">
    <property type="entry name" value="RPABC4/Spt4"/>
</dbReference>
<evidence type="ECO:0000256" key="5">
    <source>
        <dbReference type="ARBA" id="ARBA00023163"/>
    </source>
</evidence>
<evidence type="ECO:0000256" key="2">
    <source>
        <dbReference type="ARBA" id="ARBA00022723"/>
    </source>
</evidence>
<comment type="caution">
    <text evidence="10">The sequence shown here is derived from an EMBL/GenBank/DDBJ whole genome shotgun (WGS) entry which is preliminary data.</text>
</comment>
<keyword evidence="6" id="KW-0539">Nucleus</keyword>
<keyword evidence="11" id="KW-1185">Reference proteome</keyword>
<keyword evidence="5" id="KW-0804">Transcription</keyword>
<keyword evidence="2" id="KW-0479">Metal-binding</keyword>
<dbReference type="InterPro" id="IPR044273">
    <property type="entry name" value="PIF3-like"/>
</dbReference>
<dbReference type="InterPro" id="IPR011598">
    <property type="entry name" value="bHLH_dom"/>
</dbReference>
<evidence type="ECO:0000256" key="7">
    <source>
        <dbReference type="ARBA" id="ARBA00025770"/>
    </source>
</evidence>
<dbReference type="Gene3D" id="2.20.28.30">
    <property type="entry name" value="RNA polymerase ii, chain L"/>
    <property type="match status" value="1"/>
</dbReference>
<dbReference type="PANTHER" id="PTHR46807">
    <property type="entry name" value="TRANSCRIPTION FACTOR PIF3"/>
    <property type="match status" value="1"/>
</dbReference>
<dbReference type="GO" id="GO:0005634">
    <property type="term" value="C:nucleus"/>
    <property type="evidence" value="ECO:0007669"/>
    <property type="project" value="UniProtKB-SubCell"/>
</dbReference>
<dbReference type="GO" id="GO:0003700">
    <property type="term" value="F:DNA-binding transcription factor activity"/>
    <property type="evidence" value="ECO:0007669"/>
    <property type="project" value="InterPro"/>
</dbReference>
<dbReference type="GO" id="GO:0003677">
    <property type="term" value="F:DNA binding"/>
    <property type="evidence" value="ECO:0007669"/>
    <property type="project" value="InterPro"/>
</dbReference>
<evidence type="ECO:0000256" key="8">
    <source>
        <dbReference type="SAM" id="MobiDB-lite"/>
    </source>
</evidence>
<accession>A0AAD5NLM3</accession>
<dbReference type="GO" id="GO:0003899">
    <property type="term" value="F:DNA-directed RNA polymerase activity"/>
    <property type="evidence" value="ECO:0007669"/>
    <property type="project" value="InterPro"/>
</dbReference>
<proteinExistence type="inferred from homology"/>
<evidence type="ECO:0000256" key="3">
    <source>
        <dbReference type="ARBA" id="ARBA00022833"/>
    </source>
</evidence>
<sequence>MSDESSFWNFEANIDDKNNNNEVGQSSISEDIFEFPYACEPAPNSWFQTLSPLITTPPTYHVDGILSYIGSLMDSPIIPTTPLLQPICSIDFPNIPVFHQGEPSVHEIGQSSETIKKAEVKRAKVIPEKKKKKIEKRSRAAEVHNLSEKRRRNRLTIKMKTLQEMIPNCNKSADRASILDNAVNYVQFMRLQTELMSGSQVTPYITPSGLPGTHGSQYSQFLPIRPKLDMGMGVGLFGMCYPNGVPVLQAPFHPSFPGGLGMPSMPGQANLAVPQMQMPCYPSQVHPMPNYVSGFSPGLNFQSQGDLFTSQIAIAYQQKLLQQQQQQQEQQQQIQLQEQQQQQQQEQQHQQQQPPGTTQKLGLVMDPQPEPVSYICGDCGMENTLKSGDVIQCRECGYRILYKKRTRRIVQYEAR</sequence>
<dbReference type="SUPFAM" id="SSF63393">
    <property type="entry name" value="RNA polymerase subunits"/>
    <property type="match status" value="1"/>
</dbReference>
<keyword evidence="4" id="KW-0805">Transcription regulation</keyword>
<dbReference type="InterPro" id="IPR006591">
    <property type="entry name" value="RNAP_P/RPABC4"/>
</dbReference>
<dbReference type="GO" id="GO:0010017">
    <property type="term" value="P:red or far-red light signaling pathway"/>
    <property type="evidence" value="ECO:0007669"/>
    <property type="project" value="UniProtKB-ARBA"/>
</dbReference>
<gene>
    <name evidence="10" type="ORF">LWI28_012202</name>
</gene>
<dbReference type="SMART" id="SM00353">
    <property type="entry name" value="HLH"/>
    <property type="match status" value="1"/>
</dbReference>